<accession>A0A1I7WR77</accession>
<keyword evidence="1" id="KW-1185">Reference proteome</keyword>
<protein>
    <submittedName>
        <fullName evidence="2">Transcriptional regulator</fullName>
    </submittedName>
</protein>
<sequence>MLESFFNSLEKPRTYRAIIKLMDKMLP</sequence>
<proteinExistence type="predicted"/>
<name>A0A1I7WR77_HETBA</name>
<dbReference type="WBParaSite" id="Hba_07643">
    <property type="protein sequence ID" value="Hba_07643"/>
    <property type="gene ID" value="Hba_07643"/>
</dbReference>
<reference evidence="2" key="1">
    <citation type="submission" date="2016-11" db="UniProtKB">
        <authorList>
            <consortium name="WormBaseParasite"/>
        </authorList>
    </citation>
    <scope>IDENTIFICATION</scope>
</reference>
<dbReference type="AlphaFoldDB" id="A0A1I7WR77"/>
<dbReference type="Proteomes" id="UP000095283">
    <property type="component" value="Unplaced"/>
</dbReference>
<evidence type="ECO:0000313" key="1">
    <source>
        <dbReference type="Proteomes" id="UP000095283"/>
    </source>
</evidence>
<evidence type="ECO:0000313" key="2">
    <source>
        <dbReference type="WBParaSite" id="Hba_07643"/>
    </source>
</evidence>
<organism evidence="1 2">
    <name type="scientific">Heterorhabditis bacteriophora</name>
    <name type="common">Entomopathogenic nematode worm</name>
    <dbReference type="NCBI Taxonomy" id="37862"/>
    <lineage>
        <taxon>Eukaryota</taxon>
        <taxon>Metazoa</taxon>
        <taxon>Ecdysozoa</taxon>
        <taxon>Nematoda</taxon>
        <taxon>Chromadorea</taxon>
        <taxon>Rhabditida</taxon>
        <taxon>Rhabditina</taxon>
        <taxon>Rhabditomorpha</taxon>
        <taxon>Strongyloidea</taxon>
        <taxon>Heterorhabditidae</taxon>
        <taxon>Heterorhabditis</taxon>
    </lineage>
</organism>